<dbReference type="InterPro" id="IPR010730">
    <property type="entry name" value="HET"/>
</dbReference>
<dbReference type="InterPro" id="IPR052895">
    <property type="entry name" value="HetReg/Transcr_Mod"/>
</dbReference>
<proteinExistence type="predicted"/>
<sequence>MSSSIYDLVSLSAAPGSTVRVLELASGTPGNPLRGSLVLCPLDGGKGPLPYTALSYTWGKRKVRDAATGQWGKQTTTIQLQGATSPVEVWPELKHAMDALRESDKPVRLWIDALCIKQSDNSEKNHQLPLMGDIYARASKTIIWLGCASDDSDLAMRCIQNIGSEYRRLGKLPPATWFETSFQGADWDAIAALMARPWWGRVWIIQEVLKSRNSVLRCGGATAPLGDFVVIEAFRRAFARQVHGVNQILSYPLNNVLSAWDLNRRDANSDECPLFDWLGITHRFAYTQKRDRFYALRSLATPGAREAIAAEYDRTKLSDALLNVKANIHVLTVEQQTLLPLQFAWRKRTRGLPTWCPDWYTQQEGYVPFVFDSGAVAATGEDGEKPPPRLTFQACGSLHTLADISFDPAGKALTNETAGRCSFHISGWPFDEIVFCDAFPDINLAQETTPQLQAAGRAARRRALYRKCAAWRRVVEQHIQDNHQSNPYGSPDALRAAFWRTLIADRDGDWGGPPPDDFGEGLDRFLDSAGQDVQGSMAFLVPAVSRLARRTFIITKMGYLGLAPMRCREGDLVCVLTGGEVPFVLRPDKGPHWREDDDGKGGGWVGEVYATEVGRRGVCAWDHARGMDLGAGKGTEAAL</sequence>
<reference evidence="2 3" key="1">
    <citation type="submission" date="2023-01" db="EMBL/GenBank/DDBJ databases">
        <title>Analysis of 21 Apiospora genomes using comparative genomics revels a genus with tremendous synthesis potential of carbohydrate active enzymes and secondary metabolites.</title>
        <authorList>
            <person name="Sorensen T."/>
        </authorList>
    </citation>
    <scope>NUCLEOTIDE SEQUENCE [LARGE SCALE GENOMIC DNA]</scope>
    <source>
        <strain evidence="2 3">CBS 24483</strain>
    </source>
</reference>
<evidence type="ECO:0000313" key="2">
    <source>
        <dbReference type="EMBL" id="KAK7942546.1"/>
    </source>
</evidence>
<dbReference type="GeneID" id="92080943"/>
<feature type="domain" description="Heterokaryon incompatibility" evidence="1">
    <location>
        <begin position="51"/>
        <end position="207"/>
    </location>
</feature>
<dbReference type="Pfam" id="PF26639">
    <property type="entry name" value="Het-6_barrel"/>
    <property type="match status" value="1"/>
</dbReference>
<dbReference type="Proteomes" id="UP001391051">
    <property type="component" value="Unassembled WGS sequence"/>
</dbReference>
<dbReference type="PANTHER" id="PTHR24148:SF73">
    <property type="entry name" value="HET DOMAIN PROTEIN (AFU_ORTHOLOGUE AFUA_8G01020)"/>
    <property type="match status" value="1"/>
</dbReference>
<organism evidence="2 3">
    <name type="scientific">Apiospora aurea</name>
    <dbReference type="NCBI Taxonomy" id="335848"/>
    <lineage>
        <taxon>Eukaryota</taxon>
        <taxon>Fungi</taxon>
        <taxon>Dikarya</taxon>
        <taxon>Ascomycota</taxon>
        <taxon>Pezizomycotina</taxon>
        <taxon>Sordariomycetes</taxon>
        <taxon>Xylariomycetidae</taxon>
        <taxon>Amphisphaeriales</taxon>
        <taxon>Apiosporaceae</taxon>
        <taxon>Apiospora</taxon>
    </lineage>
</organism>
<evidence type="ECO:0000259" key="1">
    <source>
        <dbReference type="Pfam" id="PF06985"/>
    </source>
</evidence>
<protein>
    <submittedName>
        <fullName evidence="2">Heterokaryon incompatibility protein</fullName>
    </submittedName>
</protein>
<name>A0ABR1PYU3_9PEZI</name>
<dbReference type="PANTHER" id="PTHR24148">
    <property type="entry name" value="ANKYRIN REPEAT DOMAIN-CONTAINING PROTEIN 39 HOMOLOG-RELATED"/>
    <property type="match status" value="1"/>
</dbReference>
<comment type="caution">
    <text evidence="2">The sequence shown here is derived from an EMBL/GenBank/DDBJ whole genome shotgun (WGS) entry which is preliminary data.</text>
</comment>
<gene>
    <name evidence="2" type="ORF">PG986_011659</name>
</gene>
<dbReference type="EMBL" id="JAQQWE010000008">
    <property type="protein sequence ID" value="KAK7942546.1"/>
    <property type="molecule type" value="Genomic_DNA"/>
</dbReference>
<accession>A0ABR1PYU3</accession>
<keyword evidence="3" id="KW-1185">Reference proteome</keyword>
<dbReference type="RefSeq" id="XP_066694577.1">
    <property type="nucleotide sequence ID" value="XM_066847881.1"/>
</dbReference>
<dbReference type="Pfam" id="PF06985">
    <property type="entry name" value="HET"/>
    <property type="match status" value="1"/>
</dbReference>
<evidence type="ECO:0000313" key="3">
    <source>
        <dbReference type="Proteomes" id="UP001391051"/>
    </source>
</evidence>